<reference evidence="3" key="2">
    <citation type="submission" date="2014-05" db="EMBL/GenBank/DDBJ databases">
        <title>Draft genome sequence of Virgibacillus massiliensis Vm-5.</title>
        <authorList>
            <person name="Khelaifia S."/>
            <person name="Croce O."/>
            <person name="Lagier J.C."/>
            <person name="Raoult D."/>
        </authorList>
    </citation>
    <scope>NUCLEOTIDE SEQUENCE [LARGE SCALE GENOMIC DNA]</scope>
    <source>
        <strain evidence="3">Vm-5</strain>
    </source>
</reference>
<dbReference type="SUPFAM" id="SSF51430">
    <property type="entry name" value="NAD(P)-linked oxidoreductase"/>
    <property type="match status" value="1"/>
</dbReference>
<dbReference type="InterPro" id="IPR023210">
    <property type="entry name" value="NADP_OxRdtase_dom"/>
</dbReference>
<proteinExistence type="predicted"/>
<dbReference type="InterPro" id="IPR036812">
    <property type="entry name" value="NAD(P)_OxRdtase_dom_sf"/>
</dbReference>
<evidence type="ECO:0000313" key="3">
    <source>
        <dbReference type="Proteomes" id="UP000028875"/>
    </source>
</evidence>
<dbReference type="OrthoDB" id="9773828at2"/>
<comment type="caution">
    <text evidence="2">The sequence shown here is derived from an EMBL/GenBank/DDBJ whole genome shotgun (WGS) entry which is preliminary data.</text>
</comment>
<evidence type="ECO:0000313" key="2">
    <source>
        <dbReference type="EMBL" id="CDQ40805.1"/>
    </source>
</evidence>
<dbReference type="STRING" id="1462526.BN990_03136"/>
<dbReference type="GO" id="GO:0016491">
    <property type="term" value="F:oxidoreductase activity"/>
    <property type="evidence" value="ECO:0007669"/>
    <property type="project" value="InterPro"/>
</dbReference>
<dbReference type="Proteomes" id="UP000028875">
    <property type="component" value="Unassembled WGS sequence"/>
</dbReference>
<feature type="domain" description="NADP-dependent oxidoreductase" evidence="1">
    <location>
        <begin position="16"/>
        <end position="298"/>
    </location>
</feature>
<dbReference type="PANTHER" id="PTHR43364">
    <property type="entry name" value="NADH-SPECIFIC METHYLGLYOXAL REDUCTASE-RELATED"/>
    <property type="match status" value="1"/>
</dbReference>
<name>A0A024QF16_9BACI</name>
<dbReference type="RefSeq" id="WP_038245704.1">
    <property type="nucleotide sequence ID" value="NZ_BNER01000006.1"/>
</dbReference>
<sequence length="305" mass="34540">MRKLKLGKSDLFVSNLAFGCMRLTQLSVMEAEKLLHHALGLGIDFFDHADIYGGGHSEEIFAKAIQMRPSVREKMKIQSKCGIREGFFDFSKNHIVESVDGILKRLQTEYLDVLLLHRPDALMKPEEVAEAFQVLKDSGKVRQFGVSNHNPLQIELLKQYVAQDLIVNQLQFSIMHSGMVDAGLQVNTQHVNGINRDGSVLDYSRMNHMTIQAWSPFQYGFFEGVFIDNEKFPELNTKLMEIAETYGVTKTAIAIAWILRHPAGIQPVVGTMNQERLSLIATASDLQITRKEWYDIYQVAGNKLP</sequence>
<dbReference type="CDD" id="cd19092">
    <property type="entry name" value="AKR_BsYcsN_EcYdhF-like"/>
    <property type="match status" value="1"/>
</dbReference>
<accession>A0A024QF16</accession>
<dbReference type="Gene3D" id="3.20.20.100">
    <property type="entry name" value="NADP-dependent oxidoreductase domain"/>
    <property type="match status" value="1"/>
</dbReference>
<protein>
    <submittedName>
        <fullName evidence="2">Oxidoreductase YdhF</fullName>
    </submittedName>
</protein>
<dbReference type="InterPro" id="IPR050523">
    <property type="entry name" value="AKR_Detox_Biosynth"/>
</dbReference>
<dbReference type="EMBL" id="CCDP010000002">
    <property type="protein sequence ID" value="CDQ40805.1"/>
    <property type="molecule type" value="Genomic_DNA"/>
</dbReference>
<dbReference type="AlphaFoldDB" id="A0A024QF16"/>
<dbReference type="eggNOG" id="COG4989">
    <property type="taxonomic scope" value="Bacteria"/>
</dbReference>
<dbReference type="PRINTS" id="PR00069">
    <property type="entry name" value="ALDKETRDTASE"/>
</dbReference>
<organism evidence="2 3">
    <name type="scientific">Virgibacillus massiliensis</name>
    <dbReference type="NCBI Taxonomy" id="1462526"/>
    <lineage>
        <taxon>Bacteria</taxon>
        <taxon>Bacillati</taxon>
        <taxon>Bacillota</taxon>
        <taxon>Bacilli</taxon>
        <taxon>Bacillales</taxon>
        <taxon>Bacillaceae</taxon>
        <taxon>Virgibacillus</taxon>
    </lineage>
</organism>
<keyword evidence="3" id="KW-1185">Reference proteome</keyword>
<dbReference type="GO" id="GO:0005829">
    <property type="term" value="C:cytosol"/>
    <property type="evidence" value="ECO:0007669"/>
    <property type="project" value="TreeGrafter"/>
</dbReference>
<gene>
    <name evidence="2" type="primary">ydhF</name>
    <name evidence="2" type="ORF">BN990_03136</name>
</gene>
<reference evidence="2 3" key="1">
    <citation type="submission" date="2014-03" db="EMBL/GenBank/DDBJ databases">
        <authorList>
            <person name="Urmite Genomes U."/>
        </authorList>
    </citation>
    <scope>NUCLEOTIDE SEQUENCE [LARGE SCALE GENOMIC DNA]</scope>
    <source>
        <strain evidence="2 3">Vm-5</strain>
    </source>
</reference>
<dbReference type="InterPro" id="IPR020471">
    <property type="entry name" value="AKR"/>
</dbReference>
<dbReference type="PANTHER" id="PTHR43364:SF1">
    <property type="entry name" value="OXIDOREDUCTASE YDHF"/>
    <property type="match status" value="1"/>
</dbReference>
<evidence type="ECO:0000259" key="1">
    <source>
        <dbReference type="Pfam" id="PF00248"/>
    </source>
</evidence>
<dbReference type="Pfam" id="PF00248">
    <property type="entry name" value="Aldo_ket_red"/>
    <property type="match status" value="1"/>
</dbReference>